<gene>
    <name evidence="1" type="ORF">TUM20286_28380</name>
</gene>
<proteinExistence type="predicted"/>
<keyword evidence="2" id="KW-1185">Reference proteome</keyword>
<accession>A0ABQ4W0X9</accession>
<comment type="caution">
    <text evidence="1">The sequence shown here is derived from an EMBL/GenBank/DDBJ whole genome shotgun (WGS) entry which is preliminary data.</text>
</comment>
<reference evidence="1 2" key="1">
    <citation type="submission" date="2021-12" db="EMBL/GenBank/DDBJ databases">
        <title>Characterization of novel class B3 metallo-beta-lactamase from novel Pseudomonas species.</title>
        <authorList>
            <person name="Yamada K."/>
            <person name="Aoki K."/>
            <person name="Ishii Y."/>
        </authorList>
    </citation>
    <scope>NUCLEOTIDE SEQUENCE [LARGE SCALE GENOMIC DNA]</scope>
    <source>
        <strain evidence="1 2">TUM20286</strain>
    </source>
</reference>
<dbReference type="Proteomes" id="UP001054892">
    <property type="component" value="Unassembled WGS sequence"/>
</dbReference>
<dbReference type="RefSeq" id="WP_236208418.1">
    <property type="nucleotide sequence ID" value="NZ_BQIM01000055.1"/>
</dbReference>
<protein>
    <recommendedName>
        <fullName evidence="3">Type II toxin-antitoxin system HicA family toxin</fullName>
    </recommendedName>
</protein>
<dbReference type="EMBL" id="BQKM01000005">
    <property type="protein sequence ID" value="GJN53086.1"/>
    <property type="molecule type" value="Genomic_DNA"/>
</dbReference>
<evidence type="ECO:0008006" key="3">
    <source>
        <dbReference type="Google" id="ProtNLM"/>
    </source>
</evidence>
<evidence type="ECO:0000313" key="2">
    <source>
        <dbReference type="Proteomes" id="UP001054892"/>
    </source>
</evidence>
<name>A0ABQ4W0X9_9PSED</name>
<evidence type="ECO:0000313" key="1">
    <source>
        <dbReference type="EMBL" id="GJN53086.1"/>
    </source>
</evidence>
<organism evidence="1 2">
    <name type="scientific">Pseudomonas tohonis</name>
    <dbReference type="NCBI Taxonomy" id="2725477"/>
    <lineage>
        <taxon>Bacteria</taxon>
        <taxon>Pseudomonadati</taxon>
        <taxon>Pseudomonadota</taxon>
        <taxon>Gammaproteobacteria</taxon>
        <taxon>Pseudomonadales</taxon>
        <taxon>Pseudomonadaceae</taxon>
        <taxon>Pseudomonas</taxon>
    </lineage>
</organism>
<sequence length="79" mass="8673">MSRLVLVTGGRRCGKRLQALFLYAKEFGWTATKTNGGHLRFTKPGRPIIHTSSTPSDYRAVRNALAMLAKADRVEVVGA</sequence>